<dbReference type="InterPro" id="IPR029063">
    <property type="entry name" value="SAM-dependent_MTases_sf"/>
</dbReference>
<dbReference type="GO" id="GO:0008168">
    <property type="term" value="F:methyltransferase activity"/>
    <property type="evidence" value="ECO:0007669"/>
    <property type="project" value="UniProtKB-KW"/>
</dbReference>
<dbReference type="Gene3D" id="3.40.50.150">
    <property type="entry name" value="Vaccinia Virus protein VP39"/>
    <property type="match status" value="1"/>
</dbReference>
<dbReference type="AlphaFoldDB" id="A0A9Q4HUJ1"/>
<dbReference type="RefSeq" id="WP_268803526.1">
    <property type="nucleotide sequence ID" value="NZ_JAPRAY010000009.1"/>
</dbReference>
<dbReference type="GO" id="GO:0032259">
    <property type="term" value="P:methylation"/>
    <property type="evidence" value="ECO:0007669"/>
    <property type="project" value="UniProtKB-KW"/>
</dbReference>
<protein>
    <submittedName>
        <fullName evidence="4">DNA cytosine methyltransferase</fullName>
    </submittedName>
</protein>
<keyword evidence="3" id="KW-0680">Restriction system</keyword>
<comment type="caution">
    <text evidence="4">The sequence shown here is derived from an EMBL/GenBank/DDBJ whole genome shotgun (WGS) entry which is preliminary data.</text>
</comment>
<evidence type="ECO:0000256" key="1">
    <source>
        <dbReference type="ARBA" id="ARBA00022603"/>
    </source>
</evidence>
<reference evidence="4" key="1">
    <citation type="submission" date="2022-11" db="EMBL/GenBank/DDBJ databases">
        <title>Temperate bacteriophages infecting mucin-degrading bacterium Ruminococcus gnavus from the human gut.</title>
        <authorList>
            <person name="Buttimer C."/>
        </authorList>
    </citation>
    <scope>NUCLEOTIDE SEQUENCE</scope>
    <source>
        <strain evidence="4">CCUG 49994</strain>
    </source>
</reference>
<accession>A0A9Q4HUJ1</accession>
<dbReference type="Proteomes" id="UP001079535">
    <property type="component" value="Unassembled WGS sequence"/>
</dbReference>
<dbReference type="Pfam" id="PF00145">
    <property type="entry name" value="DNA_methylase"/>
    <property type="match status" value="1"/>
</dbReference>
<sequence>MLEAVMIKQATKAGFIKWQVGGVADLSFPTSKTRRGRVQAGGTVSPTIMSSNQELYKLEREEMESYRIRRLTPLECWRLMGFSDEDFRAAEADEINSDTQLYAQAGNSIVVNVLEAIFGEMLPKGQDMEEEPEEEPEQEKIESMDAIKQKIYELTETELKAANEKFPLFASSHEAYAVIFEEFGEAREELEMVEYSLDKFWTEVKENESQEVKNKRLTRIYENAVKLAVEAIQTAAMARKGILSSYQKGDPAHGETTEN</sequence>
<dbReference type="InterPro" id="IPR001525">
    <property type="entry name" value="C5_MeTfrase"/>
</dbReference>
<gene>
    <name evidence="4" type="ORF">OZZ17_07865</name>
</gene>
<dbReference type="Gene3D" id="3.90.120.10">
    <property type="entry name" value="DNA Methylase, subunit A, domain 2"/>
    <property type="match status" value="1"/>
</dbReference>
<dbReference type="GO" id="GO:0009307">
    <property type="term" value="P:DNA restriction-modification system"/>
    <property type="evidence" value="ECO:0007669"/>
    <property type="project" value="UniProtKB-KW"/>
</dbReference>
<dbReference type="SUPFAM" id="SSF53335">
    <property type="entry name" value="S-adenosyl-L-methionine-dependent methyltransferases"/>
    <property type="match status" value="1"/>
</dbReference>
<evidence type="ECO:0000256" key="2">
    <source>
        <dbReference type="ARBA" id="ARBA00022679"/>
    </source>
</evidence>
<organism evidence="4 5">
    <name type="scientific">Mediterraneibacter gnavus</name>
    <name type="common">Ruminococcus gnavus</name>
    <dbReference type="NCBI Taxonomy" id="33038"/>
    <lineage>
        <taxon>Bacteria</taxon>
        <taxon>Bacillati</taxon>
        <taxon>Bacillota</taxon>
        <taxon>Clostridia</taxon>
        <taxon>Lachnospirales</taxon>
        <taxon>Lachnospiraceae</taxon>
        <taxon>Mediterraneibacter</taxon>
    </lineage>
</organism>
<keyword evidence="2" id="KW-0808">Transferase</keyword>
<evidence type="ECO:0000256" key="3">
    <source>
        <dbReference type="ARBA" id="ARBA00022747"/>
    </source>
</evidence>
<evidence type="ECO:0000313" key="4">
    <source>
        <dbReference type="EMBL" id="MCZ0667459.1"/>
    </source>
</evidence>
<name>A0A9Q4HUJ1_MEDGN</name>
<dbReference type="EMBL" id="JAPRAY010000009">
    <property type="protein sequence ID" value="MCZ0667459.1"/>
    <property type="molecule type" value="Genomic_DNA"/>
</dbReference>
<proteinExistence type="predicted"/>
<keyword evidence="1 4" id="KW-0489">Methyltransferase</keyword>
<evidence type="ECO:0000313" key="5">
    <source>
        <dbReference type="Proteomes" id="UP001079535"/>
    </source>
</evidence>